<feature type="binding site" evidence="5">
    <location>
        <begin position="249"/>
        <end position="251"/>
    </location>
    <ligand>
        <name>NAD(+)</name>
        <dbReference type="ChEBI" id="CHEBI:57540"/>
    </ligand>
</feature>
<dbReference type="GO" id="GO:0008270">
    <property type="term" value="F:zinc ion binding"/>
    <property type="evidence" value="ECO:0007669"/>
    <property type="project" value="UniProtKB-UniRule"/>
</dbReference>
<comment type="caution">
    <text evidence="8">The sequence shown here is derived from an EMBL/GenBank/DDBJ whole genome shotgun (WGS) entry which is preliminary data.</text>
</comment>
<dbReference type="Pfam" id="PF02146">
    <property type="entry name" value="SIR2"/>
    <property type="match status" value="1"/>
</dbReference>
<name>A0A562QG08_9PSED</name>
<feature type="binding site" evidence="5">
    <location>
        <position position="267"/>
    </location>
    <ligand>
        <name>NAD(+)</name>
        <dbReference type="ChEBI" id="CHEBI:57540"/>
    </ligand>
</feature>
<dbReference type="AlphaFoldDB" id="A0A562QG08"/>
<dbReference type="InterPro" id="IPR026590">
    <property type="entry name" value="Ssirtuin_cat_dom"/>
</dbReference>
<accession>A0A562QG08</accession>
<dbReference type="SUPFAM" id="SSF52467">
    <property type="entry name" value="DHS-like NAD/FAD-binding domain"/>
    <property type="match status" value="1"/>
</dbReference>
<keyword evidence="9" id="KW-1185">Reference proteome</keyword>
<feature type="binding site" evidence="5 6">
    <location>
        <position position="182"/>
    </location>
    <ligand>
        <name>Zn(2+)</name>
        <dbReference type="ChEBI" id="CHEBI:29105"/>
    </ligand>
</feature>
<evidence type="ECO:0000256" key="4">
    <source>
        <dbReference type="ARBA" id="ARBA00023027"/>
    </source>
</evidence>
<evidence type="ECO:0000313" key="9">
    <source>
        <dbReference type="Proteomes" id="UP000316905"/>
    </source>
</evidence>
<keyword evidence="4 5" id="KW-0520">NAD</keyword>
<feature type="active site" description="Proton acceptor" evidence="5 6">
    <location>
        <position position="123"/>
    </location>
</feature>
<dbReference type="InterPro" id="IPR026591">
    <property type="entry name" value="Sirtuin_cat_small_dom_sf"/>
</dbReference>
<dbReference type="GO" id="GO:0017136">
    <property type="term" value="F:histone deacetylase activity, NAD-dependent"/>
    <property type="evidence" value="ECO:0007669"/>
    <property type="project" value="TreeGrafter"/>
</dbReference>
<comment type="cofactor">
    <cofactor evidence="5">
        <name>Zn(2+)</name>
        <dbReference type="ChEBI" id="CHEBI:29105"/>
    </cofactor>
    <text evidence="5">Binds 1 zinc ion per subunit.</text>
</comment>
<dbReference type="PROSITE" id="PS50305">
    <property type="entry name" value="SIRTUIN"/>
    <property type="match status" value="1"/>
</dbReference>
<dbReference type="EC" id="2.3.1.286" evidence="5"/>
<comment type="function">
    <text evidence="5">NAD-dependent protein deacetylase which modulates the activities of several enzymes which are inactive in their acetylated form.</text>
</comment>
<feature type="binding site" evidence="5 6">
    <location>
        <position position="185"/>
    </location>
    <ligand>
        <name>Zn(2+)</name>
        <dbReference type="ChEBI" id="CHEBI:29105"/>
    </ligand>
</feature>
<dbReference type="InterPro" id="IPR029035">
    <property type="entry name" value="DHS-like_NAD/FAD-binding_dom"/>
</dbReference>
<comment type="catalytic activity">
    <reaction evidence="5">
        <text>N(6)-acetyl-L-lysyl-[protein] + NAD(+) + H2O = 2''-O-acetyl-ADP-D-ribose + nicotinamide + L-lysyl-[protein]</text>
        <dbReference type="Rhea" id="RHEA:43636"/>
        <dbReference type="Rhea" id="RHEA-COMP:9752"/>
        <dbReference type="Rhea" id="RHEA-COMP:10731"/>
        <dbReference type="ChEBI" id="CHEBI:15377"/>
        <dbReference type="ChEBI" id="CHEBI:17154"/>
        <dbReference type="ChEBI" id="CHEBI:29969"/>
        <dbReference type="ChEBI" id="CHEBI:57540"/>
        <dbReference type="ChEBI" id="CHEBI:61930"/>
        <dbReference type="ChEBI" id="CHEBI:83767"/>
        <dbReference type="EC" id="2.3.1.286"/>
    </reaction>
</comment>
<dbReference type="PANTHER" id="PTHR11085:SF10">
    <property type="entry name" value="NAD-DEPENDENT PROTEIN DEACYLASE SIRTUIN-5, MITOCHONDRIAL-RELATED"/>
    <property type="match status" value="1"/>
</dbReference>
<dbReference type="Gene3D" id="3.30.1600.10">
    <property type="entry name" value="SIR2/SIRT2 'Small Domain"/>
    <property type="match status" value="1"/>
</dbReference>
<dbReference type="Proteomes" id="UP000316905">
    <property type="component" value="Unassembled WGS sequence"/>
</dbReference>
<feature type="domain" description="Deacetylase sirtuin-type" evidence="7">
    <location>
        <begin position="1"/>
        <end position="281"/>
    </location>
</feature>
<protein>
    <recommendedName>
        <fullName evidence="5">NAD-dependent protein deacetylase</fullName>
        <ecNumber evidence="5">2.3.1.286</ecNumber>
    </recommendedName>
    <alternativeName>
        <fullName evidence="5">Regulatory protein SIR2 homolog</fullName>
    </alternativeName>
</protein>
<keyword evidence="2 5" id="KW-0479">Metal-binding</keyword>
<dbReference type="Gene3D" id="3.40.50.1220">
    <property type="entry name" value="TPP-binding domain"/>
    <property type="match status" value="1"/>
</dbReference>
<dbReference type="InterPro" id="IPR003000">
    <property type="entry name" value="Sirtuin"/>
</dbReference>
<feature type="binding site" evidence="5">
    <location>
        <begin position="223"/>
        <end position="225"/>
    </location>
    <ligand>
        <name>NAD(+)</name>
        <dbReference type="ChEBI" id="CHEBI:57540"/>
    </ligand>
</feature>
<evidence type="ECO:0000256" key="3">
    <source>
        <dbReference type="ARBA" id="ARBA00022833"/>
    </source>
</evidence>
<dbReference type="GO" id="GO:0070403">
    <property type="term" value="F:NAD+ binding"/>
    <property type="evidence" value="ECO:0007669"/>
    <property type="project" value="UniProtKB-UniRule"/>
</dbReference>
<sequence>MLDVTSESPLTELLNIVKSRTVLVITGAGISTASGIPDYRDANGVRRGRAPMMHQEFVSSAQARRRYWARSMRGWPTVRQAQPNAAHHALAHLEAKHRISRLITQNVDALHEQAGSHRVIELHGNLHRVVCLDCGKCQRREDIQAILESENAYLQEADIILAPDGDAQLAEHYLNAFRMPACPCCGSEMLKPDVVFFGDGVPTHQADAATRSVQEAEALLVIGTSLMTYSSFRLCQQAHREGKPIMAINLGKTRADALLTLKVESHCEDVLPRVVEQWVNA</sequence>
<dbReference type="GO" id="GO:0005737">
    <property type="term" value="C:cytoplasm"/>
    <property type="evidence" value="ECO:0007669"/>
    <property type="project" value="UniProtKB-SubCell"/>
</dbReference>
<evidence type="ECO:0000259" key="7">
    <source>
        <dbReference type="PROSITE" id="PS50305"/>
    </source>
</evidence>
<keyword evidence="5" id="KW-0963">Cytoplasm</keyword>
<comment type="similarity">
    <text evidence="5">Belongs to the sirtuin family. Class II subfamily.</text>
</comment>
<comment type="caution">
    <text evidence="5">Lacks conserved residue(s) required for the propagation of feature annotation.</text>
</comment>
<organism evidence="8 9">
    <name type="scientific">Pseudomonas duriflava</name>
    <dbReference type="NCBI Taxonomy" id="459528"/>
    <lineage>
        <taxon>Bacteria</taxon>
        <taxon>Pseudomonadati</taxon>
        <taxon>Pseudomonadota</taxon>
        <taxon>Gammaproteobacteria</taxon>
        <taxon>Pseudomonadales</taxon>
        <taxon>Pseudomonadaceae</taxon>
        <taxon>Pseudomonas</taxon>
    </lineage>
</organism>
<evidence type="ECO:0000256" key="2">
    <source>
        <dbReference type="ARBA" id="ARBA00022723"/>
    </source>
</evidence>
<reference evidence="8 9" key="1">
    <citation type="journal article" date="2015" name="Stand. Genomic Sci.">
        <title>Genomic Encyclopedia of Bacterial and Archaeal Type Strains, Phase III: the genomes of soil and plant-associated and newly described type strains.</title>
        <authorList>
            <person name="Whitman W.B."/>
            <person name="Woyke T."/>
            <person name="Klenk H.P."/>
            <person name="Zhou Y."/>
            <person name="Lilburn T.G."/>
            <person name="Beck B.J."/>
            <person name="De Vos P."/>
            <person name="Vandamme P."/>
            <person name="Eisen J.A."/>
            <person name="Garrity G."/>
            <person name="Hugenholtz P."/>
            <person name="Kyrpides N.C."/>
        </authorList>
    </citation>
    <scope>NUCLEOTIDE SEQUENCE [LARGE SCALE GENOMIC DNA]</scope>
    <source>
        <strain evidence="8 9">CGMCC 1.6858</strain>
    </source>
</reference>
<evidence type="ECO:0000256" key="1">
    <source>
        <dbReference type="ARBA" id="ARBA00022679"/>
    </source>
</evidence>
<proteinExistence type="inferred from homology"/>
<comment type="subcellular location">
    <subcellularLocation>
        <location evidence="5">Cytoplasm</location>
    </subcellularLocation>
</comment>
<evidence type="ECO:0000256" key="5">
    <source>
        <dbReference type="HAMAP-Rule" id="MF_01967"/>
    </source>
</evidence>
<dbReference type="OrthoDB" id="9800582at2"/>
<feature type="binding site" evidence="5 6">
    <location>
        <position position="134"/>
    </location>
    <ligand>
        <name>Zn(2+)</name>
        <dbReference type="ChEBI" id="CHEBI:29105"/>
    </ligand>
</feature>
<evidence type="ECO:0000313" key="8">
    <source>
        <dbReference type="EMBL" id="TWI54966.1"/>
    </source>
</evidence>
<dbReference type="RefSeq" id="WP_145140921.1">
    <property type="nucleotide sequence ID" value="NZ_VLKY01000005.1"/>
</dbReference>
<feature type="binding site" evidence="5">
    <location>
        <begin position="105"/>
        <end position="108"/>
    </location>
    <ligand>
        <name>NAD(+)</name>
        <dbReference type="ChEBI" id="CHEBI:57540"/>
    </ligand>
</feature>
<dbReference type="EMBL" id="VLKY01000005">
    <property type="protein sequence ID" value="TWI54966.1"/>
    <property type="molecule type" value="Genomic_DNA"/>
</dbReference>
<keyword evidence="1 5" id="KW-0808">Transferase</keyword>
<dbReference type="InterPro" id="IPR050134">
    <property type="entry name" value="NAD-dep_sirtuin_deacylases"/>
</dbReference>
<gene>
    <name evidence="5" type="primary">cobB</name>
    <name evidence="8" type="ORF">IQ22_01873</name>
</gene>
<dbReference type="PANTHER" id="PTHR11085">
    <property type="entry name" value="NAD-DEPENDENT PROTEIN DEACYLASE SIRTUIN-5, MITOCHONDRIAL-RELATED"/>
    <property type="match status" value="1"/>
</dbReference>
<keyword evidence="3 5" id="KW-0862">Zinc</keyword>
<feature type="binding site" evidence="5 6">
    <location>
        <position position="131"/>
    </location>
    <ligand>
        <name>Zn(2+)</name>
        <dbReference type="ChEBI" id="CHEBI:29105"/>
    </ligand>
</feature>
<dbReference type="InterPro" id="IPR026587">
    <property type="entry name" value="Sirtuin_class_II"/>
</dbReference>
<dbReference type="NCBIfam" id="NF003738">
    <property type="entry name" value="PRK05333.1"/>
    <property type="match status" value="1"/>
</dbReference>
<evidence type="ECO:0000256" key="6">
    <source>
        <dbReference type="PROSITE-ProRule" id="PRU00236"/>
    </source>
</evidence>
<dbReference type="HAMAP" id="MF_01967">
    <property type="entry name" value="Sirtuin_ClassII"/>
    <property type="match status" value="1"/>
</dbReference>